<evidence type="ECO:0000313" key="2">
    <source>
        <dbReference type="Proteomes" id="UP000187191"/>
    </source>
</evidence>
<dbReference type="RefSeq" id="WP_076686209.1">
    <property type="nucleotide sequence ID" value="NZ_CP015588.1"/>
</dbReference>
<dbReference type="EMBL" id="CP015588">
    <property type="protein sequence ID" value="APY88223.1"/>
    <property type="molecule type" value="Genomic_DNA"/>
</dbReference>
<evidence type="ECO:0000313" key="1">
    <source>
        <dbReference type="EMBL" id="APY88223.1"/>
    </source>
</evidence>
<accession>A0ABM6GW98</accession>
<organism evidence="1 2">
    <name type="scientific">Streptomyces alfalfae</name>
    <dbReference type="NCBI Taxonomy" id="1642299"/>
    <lineage>
        <taxon>Bacteria</taxon>
        <taxon>Bacillati</taxon>
        <taxon>Actinomycetota</taxon>
        <taxon>Actinomycetes</taxon>
        <taxon>Kitasatosporales</taxon>
        <taxon>Streptomycetaceae</taxon>
        <taxon>Streptomyces</taxon>
    </lineage>
</organism>
<reference evidence="1 2" key="1">
    <citation type="submission" date="2016-05" db="EMBL/GenBank/DDBJ databases">
        <authorList>
            <person name="Gu J."/>
        </authorList>
    </citation>
    <scope>NUCLEOTIDE SEQUENCE [LARGE SCALE GENOMIC DNA]</scope>
    <source>
        <strain evidence="1 2">ACCC40021</strain>
    </source>
</reference>
<gene>
    <name evidence="1" type="ORF">A7J05_23270</name>
</gene>
<proteinExistence type="predicted"/>
<keyword evidence="2" id="KW-1185">Reference proteome</keyword>
<protein>
    <submittedName>
        <fullName evidence="1">Uncharacterized protein</fullName>
    </submittedName>
</protein>
<dbReference type="Proteomes" id="UP000187191">
    <property type="component" value="Chromosome"/>
</dbReference>
<sequence length="121" mass="13111">MKKPAKINGRLTITGPVNPHWTQADYADETAAMRSEVWPAVQKFLAENYPGYSAAFTADDITLCTHCRSEFEALTADEAADESTRQDEHSVEGEPVCCYAAIAEFRAERGIPALAETGGAS</sequence>
<name>A0ABM6GW98_9ACTN</name>